<gene>
    <name evidence="1" type="ORF">M9H77_36284</name>
</gene>
<organism evidence="1 2">
    <name type="scientific">Catharanthus roseus</name>
    <name type="common">Madagascar periwinkle</name>
    <name type="synonym">Vinca rosea</name>
    <dbReference type="NCBI Taxonomy" id="4058"/>
    <lineage>
        <taxon>Eukaryota</taxon>
        <taxon>Viridiplantae</taxon>
        <taxon>Streptophyta</taxon>
        <taxon>Embryophyta</taxon>
        <taxon>Tracheophyta</taxon>
        <taxon>Spermatophyta</taxon>
        <taxon>Magnoliopsida</taxon>
        <taxon>eudicotyledons</taxon>
        <taxon>Gunneridae</taxon>
        <taxon>Pentapetalae</taxon>
        <taxon>asterids</taxon>
        <taxon>lamiids</taxon>
        <taxon>Gentianales</taxon>
        <taxon>Apocynaceae</taxon>
        <taxon>Rauvolfioideae</taxon>
        <taxon>Vinceae</taxon>
        <taxon>Catharanthinae</taxon>
        <taxon>Catharanthus</taxon>
    </lineage>
</organism>
<keyword evidence="2" id="KW-1185">Reference proteome</keyword>
<dbReference type="Proteomes" id="UP001060085">
    <property type="component" value="Linkage Group LG08"/>
</dbReference>
<evidence type="ECO:0000313" key="2">
    <source>
        <dbReference type="Proteomes" id="UP001060085"/>
    </source>
</evidence>
<comment type="caution">
    <text evidence="1">The sequence shown here is derived from an EMBL/GenBank/DDBJ whole genome shotgun (WGS) entry which is preliminary data.</text>
</comment>
<evidence type="ECO:0000313" key="1">
    <source>
        <dbReference type="EMBL" id="KAI5650279.1"/>
    </source>
</evidence>
<protein>
    <submittedName>
        <fullName evidence="1">Uncharacterized protein</fullName>
    </submittedName>
</protein>
<reference evidence="2" key="1">
    <citation type="journal article" date="2023" name="Nat. Plants">
        <title>Single-cell RNA sequencing provides a high-resolution roadmap for understanding the multicellular compartmentation of specialized metabolism.</title>
        <authorList>
            <person name="Sun S."/>
            <person name="Shen X."/>
            <person name="Li Y."/>
            <person name="Li Y."/>
            <person name="Wang S."/>
            <person name="Li R."/>
            <person name="Zhang H."/>
            <person name="Shen G."/>
            <person name="Guo B."/>
            <person name="Wei J."/>
            <person name="Xu J."/>
            <person name="St-Pierre B."/>
            <person name="Chen S."/>
            <person name="Sun C."/>
        </authorList>
    </citation>
    <scope>NUCLEOTIDE SEQUENCE [LARGE SCALE GENOMIC DNA]</scope>
</reference>
<accession>A0ACB9ZT76</accession>
<name>A0ACB9ZT76_CATRO</name>
<proteinExistence type="predicted"/>
<dbReference type="EMBL" id="CM044708">
    <property type="protein sequence ID" value="KAI5650279.1"/>
    <property type="molecule type" value="Genomic_DNA"/>
</dbReference>
<sequence length="164" mass="19211">MDLIYLSHLLQASHSLPYRYRTDHKIELLAKALPDRKKFLHSPDIEPIEKRKSKLPMPEEGNDYSLSSRSTKRITLYTHFFKKKKDSQGKVISLRHFRRREVKGHLRMHPLPESHLLFALDLNRLLQRIRSNSEARLIYLTVLAPQKLSTVTSVGSSVCIWSLR</sequence>